<comment type="caution">
    <text evidence="1">The sequence shown here is derived from an EMBL/GenBank/DDBJ whole genome shotgun (WGS) entry which is preliminary data.</text>
</comment>
<dbReference type="EMBL" id="PDZR01000027">
    <property type="protein sequence ID" value="PNG24663.1"/>
    <property type="molecule type" value="Genomic_DNA"/>
</dbReference>
<protein>
    <submittedName>
        <fullName evidence="1">Uncharacterized protein</fullName>
    </submittedName>
</protein>
<dbReference type="AlphaFoldDB" id="A0A2J7TD43"/>
<accession>A0A2J7TD43</accession>
<organism evidence="1 2">
    <name type="scientific">Methylocella silvestris</name>
    <dbReference type="NCBI Taxonomy" id="199596"/>
    <lineage>
        <taxon>Bacteria</taxon>
        <taxon>Pseudomonadati</taxon>
        <taxon>Pseudomonadota</taxon>
        <taxon>Alphaproteobacteria</taxon>
        <taxon>Hyphomicrobiales</taxon>
        <taxon>Beijerinckiaceae</taxon>
        <taxon>Methylocella</taxon>
    </lineage>
</organism>
<evidence type="ECO:0000313" key="2">
    <source>
        <dbReference type="Proteomes" id="UP000236286"/>
    </source>
</evidence>
<reference evidence="1 2" key="1">
    <citation type="submission" date="2017-10" db="EMBL/GenBank/DDBJ databases">
        <title>Genome announcement of Methylocella silvestris TVC from permafrost.</title>
        <authorList>
            <person name="Wang J."/>
            <person name="Geng K."/>
            <person name="Ul-Haque F."/>
            <person name="Crombie A.T."/>
            <person name="Street L.E."/>
            <person name="Wookey P.A."/>
            <person name="Murrell J.C."/>
            <person name="Pratscher J."/>
        </authorList>
    </citation>
    <scope>NUCLEOTIDE SEQUENCE [LARGE SCALE GENOMIC DNA]</scope>
    <source>
        <strain evidence="1 2">TVC</strain>
    </source>
</reference>
<name>A0A2J7TD43_METSI</name>
<sequence length="305" mass="33991">MAEWSAYDFTILGRNSASVTEVTHVAHIPDARKIADDGQVTARPIYDESRLNKTRVHVSWVSGNTWSNGSIYGTVEFAFSWDRLISGKEIYWIEAIDYRPTAFRFLITDRGRPSIPQAVLYDPDVDDGPLKRRGSDWFRNSALTSEFMIEDNLAISFCQKITFVQHHSNICRLKGNSCHEKEFTWVKSAALFVGYLIGTRNTTLNSLITPDVGLPKGRLSTTMLRGAASGLYFGIAGKKSRFTGHIGAGKEARYLFRASALQFAMGDTSGAHKTASLLASQETFEVAMNEVLERHFEVPAADFSD</sequence>
<evidence type="ECO:0000313" key="1">
    <source>
        <dbReference type="EMBL" id="PNG24663.1"/>
    </source>
</evidence>
<dbReference type="Proteomes" id="UP000236286">
    <property type="component" value="Unassembled WGS sequence"/>
</dbReference>
<proteinExistence type="predicted"/>
<gene>
    <name evidence="1" type="ORF">CR492_17685</name>
</gene>